<dbReference type="Pfam" id="PF06841">
    <property type="entry name" value="Phage_T4_gp19"/>
    <property type="match status" value="1"/>
</dbReference>
<dbReference type="NCBIfam" id="TIGR02241">
    <property type="entry name" value="conserved hypothetical phage tail region protein"/>
    <property type="match status" value="1"/>
</dbReference>
<evidence type="ECO:0000313" key="2">
    <source>
        <dbReference type="Proteomes" id="UP000296706"/>
    </source>
</evidence>
<keyword evidence="2" id="KW-1185">Reference proteome</keyword>
<proteinExistence type="predicted"/>
<dbReference type="RefSeq" id="WP_049995153.1">
    <property type="nucleotide sequence ID" value="NZ_CP031310.1"/>
</dbReference>
<accession>A0A4D6HEU1</accession>
<sequence length="156" mass="17400">MSPNPGDPYASQESPYADYNFLVELNGSTVAGFRDVSGVNMELQTVEYQEGGVNDHVHQLPGQFAHANVALQRGLSKDTTFWEWVQTVMSGTLEKRTVVVKMKSDFQGDSLWGWEFANAYPVKWSGPDLTTGQNGMAIETVELAYERFRKISGMPE</sequence>
<dbReference type="GeneID" id="39847849"/>
<name>A0A4D6HEU1_9EURY</name>
<dbReference type="EMBL" id="CP031310">
    <property type="protein sequence ID" value="QCC51237.1"/>
    <property type="molecule type" value="Genomic_DNA"/>
</dbReference>
<dbReference type="InterPro" id="IPR011747">
    <property type="entry name" value="CHP02241"/>
</dbReference>
<organism evidence="1 2">
    <name type="scientific">Halapricum salinum</name>
    <dbReference type="NCBI Taxonomy" id="1457250"/>
    <lineage>
        <taxon>Archaea</taxon>
        <taxon>Methanobacteriati</taxon>
        <taxon>Methanobacteriota</taxon>
        <taxon>Stenosarchaea group</taxon>
        <taxon>Halobacteria</taxon>
        <taxon>Halobacteriales</taxon>
        <taxon>Haloarculaceae</taxon>
        <taxon>Halapricum</taxon>
    </lineage>
</organism>
<dbReference type="PANTHER" id="PTHR38009">
    <property type="entry name" value="CONSERVED HYPOTHETICAL PHAGE TAIL PROTEIN"/>
    <property type="match status" value="1"/>
</dbReference>
<dbReference type="Proteomes" id="UP000296706">
    <property type="component" value="Chromosome"/>
</dbReference>
<dbReference type="GO" id="GO:0005198">
    <property type="term" value="F:structural molecule activity"/>
    <property type="evidence" value="ECO:0007669"/>
    <property type="project" value="InterPro"/>
</dbReference>
<dbReference type="AlphaFoldDB" id="A0A4D6HEU1"/>
<dbReference type="KEGG" id="hsn:DV733_08260"/>
<dbReference type="InterPro" id="IPR010667">
    <property type="entry name" value="Phage_T4_Gp19"/>
</dbReference>
<keyword evidence="1" id="KW-0808">Transferase</keyword>
<protein>
    <submittedName>
        <fullName evidence="1">Acetyltransferase</fullName>
    </submittedName>
</protein>
<dbReference type="PANTHER" id="PTHR38009:SF1">
    <property type="entry name" value="CONSERVED HYPOTHETICAL PHAGE TAIL PROTEIN"/>
    <property type="match status" value="1"/>
</dbReference>
<evidence type="ECO:0000313" key="1">
    <source>
        <dbReference type="EMBL" id="QCC51237.1"/>
    </source>
</evidence>
<dbReference type="GO" id="GO:0016740">
    <property type="term" value="F:transferase activity"/>
    <property type="evidence" value="ECO:0007669"/>
    <property type="project" value="UniProtKB-KW"/>
</dbReference>
<gene>
    <name evidence="1" type="ORF">DV733_08260</name>
</gene>
<dbReference type="STRING" id="1457250.GCA_000755225_01254"/>
<reference evidence="1 2" key="1">
    <citation type="journal article" date="2019" name="Nat. Commun.">
        <title>A new type of DNA phosphorothioation-based antiviral system in archaea.</title>
        <authorList>
            <person name="Xiong L."/>
            <person name="Liu S."/>
            <person name="Chen S."/>
            <person name="Xiao Y."/>
            <person name="Zhu B."/>
            <person name="Gao Y."/>
            <person name="Zhang Y."/>
            <person name="Chen B."/>
            <person name="Luo J."/>
            <person name="Deng Z."/>
            <person name="Chen X."/>
            <person name="Wang L."/>
            <person name="Chen S."/>
        </authorList>
    </citation>
    <scope>NUCLEOTIDE SEQUENCE [LARGE SCALE GENOMIC DNA]</scope>
    <source>
        <strain evidence="1 2">CBA1105</strain>
    </source>
</reference>
<dbReference type="OrthoDB" id="141786at2157"/>